<evidence type="ECO:0000256" key="1">
    <source>
        <dbReference type="ARBA" id="ARBA00001947"/>
    </source>
</evidence>
<accession>A0A1M6EK40</accession>
<proteinExistence type="inferred from homology"/>
<protein>
    <recommendedName>
        <fullName evidence="6">DAPG hydrolase PhiG domain-containing protein</fullName>
    </recommendedName>
</protein>
<dbReference type="RefSeq" id="WP_073022745.1">
    <property type="nucleotide sequence ID" value="NZ_FQXU01000022.1"/>
</dbReference>
<reference evidence="7 8" key="1">
    <citation type="submission" date="2016-11" db="EMBL/GenBank/DDBJ databases">
        <authorList>
            <person name="Jaros S."/>
            <person name="Januszkiewicz K."/>
            <person name="Wedrychowicz H."/>
        </authorList>
    </citation>
    <scope>NUCLEOTIDE SEQUENCE [LARGE SCALE GENOMIC DNA]</scope>
    <source>
        <strain evidence="7 8">DSM 6191</strain>
    </source>
</reference>
<evidence type="ECO:0000256" key="2">
    <source>
        <dbReference type="ARBA" id="ARBA00022723"/>
    </source>
</evidence>
<gene>
    <name evidence="7" type="ORF">SAMN02745941_04463</name>
</gene>
<evidence type="ECO:0000259" key="6">
    <source>
        <dbReference type="Pfam" id="PF18089"/>
    </source>
</evidence>
<dbReference type="InterPro" id="IPR041526">
    <property type="entry name" value="DAPG_hydrolase"/>
</dbReference>
<keyword evidence="4" id="KW-0862">Zinc</keyword>
<sequence length="273" mass="31223">MIKDLKRELSNEEKEKSYSKYFYKQLATPNPELMEILKKGPMSPEKALKPEDINHLLESGYHEVETGYCILENGAGYVAVNNKFPGVSLDMINWWFAWHALEDLRYMLWFRDGHYGISISDEDREKILNPETPMLEKFQGRVHQVIEDTGNGPEDIQISFLSPEQIGFDPKELKEKNITVVCGNGMAQSRAGGPKAPAVMMHLFREVDGGVESRTRFWMGYNIIDKKLCKLLPDGIQMPIQAPMGLAFHNVEEYSNLAEILPNLYSEMNGEIF</sequence>
<keyword evidence="2" id="KW-0479">Metal-binding</keyword>
<dbReference type="Pfam" id="PF18089">
    <property type="entry name" value="DAPG_hydrolase"/>
    <property type="match status" value="1"/>
</dbReference>
<evidence type="ECO:0000256" key="3">
    <source>
        <dbReference type="ARBA" id="ARBA00022801"/>
    </source>
</evidence>
<dbReference type="EMBL" id="FQXU01000022">
    <property type="protein sequence ID" value="SHI85756.1"/>
    <property type="molecule type" value="Genomic_DNA"/>
</dbReference>
<organism evidence="7 8">
    <name type="scientific">Clostridium intestinale DSM 6191</name>
    <dbReference type="NCBI Taxonomy" id="1121320"/>
    <lineage>
        <taxon>Bacteria</taxon>
        <taxon>Bacillati</taxon>
        <taxon>Bacillota</taxon>
        <taxon>Clostridia</taxon>
        <taxon>Eubacteriales</taxon>
        <taxon>Clostridiaceae</taxon>
        <taxon>Clostridium</taxon>
    </lineage>
</organism>
<comment type="cofactor">
    <cofactor evidence="1">
        <name>Zn(2+)</name>
        <dbReference type="ChEBI" id="CHEBI:29105"/>
    </cofactor>
</comment>
<dbReference type="GO" id="GO:0016787">
    <property type="term" value="F:hydrolase activity"/>
    <property type="evidence" value="ECO:0007669"/>
    <property type="project" value="UniProtKB-KW"/>
</dbReference>
<dbReference type="AlphaFoldDB" id="A0A1M6EK40"/>
<dbReference type="Proteomes" id="UP000184241">
    <property type="component" value="Unassembled WGS sequence"/>
</dbReference>
<evidence type="ECO:0000256" key="5">
    <source>
        <dbReference type="ARBA" id="ARBA00023459"/>
    </source>
</evidence>
<evidence type="ECO:0000313" key="8">
    <source>
        <dbReference type="Proteomes" id="UP000184241"/>
    </source>
</evidence>
<feature type="domain" description="DAPG hydrolase PhiG" evidence="6">
    <location>
        <begin position="51"/>
        <end position="265"/>
    </location>
</feature>
<comment type="similarity">
    <text evidence="5">Belongs to the DAPG/phloretin hydrolase family.</text>
</comment>
<keyword evidence="3" id="KW-0378">Hydrolase</keyword>
<dbReference type="GO" id="GO:0046872">
    <property type="term" value="F:metal ion binding"/>
    <property type="evidence" value="ECO:0007669"/>
    <property type="project" value="UniProtKB-KW"/>
</dbReference>
<evidence type="ECO:0000256" key="4">
    <source>
        <dbReference type="ARBA" id="ARBA00022833"/>
    </source>
</evidence>
<name>A0A1M6EK40_9CLOT</name>
<evidence type="ECO:0000313" key="7">
    <source>
        <dbReference type="EMBL" id="SHI85756.1"/>
    </source>
</evidence>